<proteinExistence type="predicted"/>
<accession>A0ABS4NNL7</accession>
<organism evidence="2 3">
    <name type="scientific">Paenibacillus silagei</name>
    <dbReference type="NCBI Taxonomy" id="1670801"/>
    <lineage>
        <taxon>Bacteria</taxon>
        <taxon>Bacillati</taxon>
        <taxon>Bacillota</taxon>
        <taxon>Bacilli</taxon>
        <taxon>Bacillales</taxon>
        <taxon>Paenibacillaceae</taxon>
        <taxon>Paenibacillus</taxon>
    </lineage>
</organism>
<name>A0ABS4NNL7_9BACL</name>
<evidence type="ECO:0000313" key="3">
    <source>
        <dbReference type="Proteomes" id="UP000773462"/>
    </source>
</evidence>
<comment type="caution">
    <text evidence="2">The sequence shown here is derived from an EMBL/GenBank/DDBJ whole genome shotgun (WGS) entry which is preliminary data.</text>
</comment>
<keyword evidence="3" id="KW-1185">Reference proteome</keyword>
<feature type="region of interest" description="Disordered" evidence="1">
    <location>
        <begin position="1"/>
        <end position="50"/>
    </location>
</feature>
<evidence type="ECO:0000256" key="1">
    <source>
        <dbReference type="SAM" id="MobiDB-lite"/>
    </source>
</evidence>
<evidence type="ECO:0000313" key="2">
    <source>
        <dbReference type="EMBL" id="MBP2111010.1"/>
    </source>
</evidence>
<protein>
    <submittedName>
        <fullName evidence="2">Uncharacterized protein</fullName>
    </submittedName>
</protein>
<sequence length="124" mass="13910">MLDQLKAEGRRMKSTSAPEFAGCGRKEQMKSTSAPEFAGCGQKEQMKSTSAPEFAGYGRKEQMKSTSAPEFVGYPKSGRMSKMFVPFPLNLAEEELQMRPPLLQHPCRRNHMQLAQQLRGQNAQ</sequence>
<dbReference type="EMBL" id="JAGGLV010000003">
    <property type="protein sequence ID" value="MBP2111010.1"/>
    <property type="molecule type" value="Genomic_DNA"/>
</dbReference>
<dbReference type="Proteomes" id="UP000773462">
    <property type="component" value="Unassembled WGS sequence"/>
</dbReference>
<gene>
    <name evidence="2" type="ORF">J2Z70_001151</name>
</gene>
<reference evidence="2 3" key="1">
    <citation type="submission" date="2021-03" db="EMBL/GenBank/DDBJ databases">
        <title>Genomic Encyclopedia of Type Strains, Phase IV (KMG-IV): sequencing the most valuable type-strain genomes for metagenomic binning, comparative biology and taxonomic classification.</title>
        <authorList>
            <person name="Goeker M."/>
        </authorList>
    </citation>
    <scope>NUCLEOTIDE SEQUENCE [LARGE SCALE GENOMIC DNA]</scope>
    <source>
        <strain evidence="2 3">DSM 101953</strain>
    </source>
</reference>
<feature type="compositionally biased region" description="Basic and acidic residues" evidence="1">
    <location>
        <begin position="1"/>
        <end position="11"/>
    </location>
</feature>